<evidence type="ECO:0000256" key="3">
    <source>
        <dbReference type="ARBA" id="ARBA00023004"/>
    </source>
</evidence>
<evidence type="ECO:0000256" key="2">
    <source>
        <dbReference type="ARBA" id="ARBA00022723"/>
    </source>
</evidence>
<dbReference type="RefSeq" id="WP_170111346.1">
    <property type="nucleotide sequence ID" value="NZ_QAAD01000007.1"/>
</dbReference>
<evidence type="ECO:0000256" key="4">
    <source>
        <dbReference type="PROSITE-ProRule" id="PRU00433"/>
    </source>
</evidence>
<dbReference type="AlphaFoldDB" id="A0A2T5C2F6"/>
<keyword evidence="3 4" id="KW-0408">Iron</keyword>
<keyword evidence="1 4" id="KW-0349">Heme</keyword>
<keyword evidence="2 4" id="KW-0479">Metal-binding</keyword>
<name>A0A2T5C2F6_9BACT</name>
<accession>A0A2T5C2F6</accession>
<dbReference type="GO" id="GO:0046872">
    <property type="term" value="F:metal ion binding"/>
    <property type="evidence" value="ECO:0007669"/>
    <property type="project" value="UniProtKB-KW"/>
</dbReference>
<feature type="domain" description="Cytochrome c" evidence="5">
    <location>
        <begin position="98"/>
        <end position="185"/>
    </location>
</feature>
<dbReference type="PROSITE" id="PS51007">
    <property type="entry name" value="CYTC"/>
    <property type="match status" value="1"/>
</dbReference>
<dbReference type="PROSITE" id="PS51257">
    <property type="entry name" value="PROKAR_LIPOPROTEIN"/>
    <property type="match status" value="1"/>
</dbReference>
<evidence type="ECO:0000313" key="6">
    <source>
        <dbReference type="EMBL" id="PTN08847.1"/>
    </source>
</evidence>
<dbReference type="Gene3D" id="1.10.760.10">
    <property type="entry name" value="Cytochrome c-like domain"/>
    <property type="match status" value="1"/>
</dbReference>
<evidence type="ECO:0000313" key="7">
    <source>
        <dbReference type="Proteomes" id="UP000243525"/>
    </source>
</evidence>
<dbReference type="Proteomes" id="UP000243525">
    <property type="component" value="Unassembled WGS sequence"/>
</dbReference>
<protein>
    <submittedName>
        <fullName evidence="6">Quinol:cytochrome c oxidoreductase monoheme cytochrome subunit</fullName>
    </submittedName>
</protein>
<dbReference type="SUPFAM" id="SSF46626">
    <property type="entry name" value="Cytochrome c"/>
    <property type="match status" value="1"/>
</dbReference>
<dbReference type="PANTHER" id="PTHR40394">
    <property type="entry name" value="LIPOPROTEIN-RELATED"/>
    <property type="match status" value="1"/>
</dbReference>
<dbReference type="InterPro" id="IPR009056">
    <property type="entry name" value="Cyt_c-like_dom"/>
</dbReference>
<dbReference type="EMBL" id="QAAD01000007">
    <property type="protein sequence ID" value="PTN08847.1"/>
    <property type="molecule type" value="Genomic_DNA"/>
</dbReference>
<dbReference type="InterPro" id="IPR036909">
    <property type="entry name" value="Cyt_c-like_dom_sf"/>
</dbReference>
<organism evidence="6 7">
    <name type="scientific">Mangrovibacterium marinum</name>
    <dbReference type="NCBI Taxonomy" id="1639118"/>
    <lineage>
        <taxon>Bacteria</taxon>
        <taxon>Pseudomonadati</taxon>
        <taxon>Bacteroidota</taxon>
        <taxon>Bacteroidia</taxon>
        <taxon>Marinilabiliales</taxon>
        <taxon>Prolixibacteraceae</taxon>
        <taxon>Mangrovibacterium</taxon>
    </lineage>
</organism>
<gene>
    <name evidence="6" type="ORF">C8N47_107209</name>
</gene>
<dbReference type="GO" id="GO:0020037">
    <property type="term" value="F:heme binding"/>
    <property type="evidence" value="ECO:0007669"/>
    <property type="project" value="InterPro"/>
</dbReference>
<keyword evidence="7" id="KW-1185">Reference proteome</keyword>
<proteinExistence type="predicted"/>
<comment type="caution">
    <text evidence="6">The sequence shown here is derived from an EMBL/GenBank/DDBJ whole genome shotgun (WGS) entry which is preliminary data.</text>
</comment>
<evidence type="ECO:0000256" key="1">
    <source>
        <dbReference type="ARBA" id="ARBA00022617"/>
    </source>
</evidence>
<dbReference type="Pfam" id="PF13442">
    <property type="entry name" value="Cytochrome_CBB3"/>
    <property type="match status" value="1"/>
</dbReference>
<dbReference type="GO" id="GO:0009055">
    <property type="term" value="F:electron transfer activity"/>
    <property type="evidence" value="ECO:0007669"/>
    <property type="project" value="InterPro"/>
</dbReference>
<evidence type="ECO:0000259" key="5">
    <source>
        <dbReference type="PROSITE" id="PS51007"/>
    </source>
</evidence>
<reference evidence="6 7" key="1">
    <citation type="submission" date="2018-04" db="EMBL/GenBank/DDBJ databases">
        <title>Genomic Encyclopedia of Archaeal and Bacterial Type Strains, Phase II (KMG-II): from individual species to whole genera.</title>
        <authorList>
            <person name="Goeker M."/>
        </authorList>
    </citation>
    <scope>NUCLEOTIDE SEQUENCE [LARGE SCALE GENOMIC DNA]</scope>
    <source>
        <strain evidence="6 7">DSM 28823</strain>
    </source>
</reference>
<sequence>MKLNNGIIIGLTLLVVGTLSSCDHNRNNPGWQYADDMVQSAAYESYTANPNFADGKTMQPKVAGTIARGMMPYPFQKTDEDRLKAGESLENPLQATAANRARGKEVYRIYCSSCHGDRGDGQGLLYTSRKYPYPPASLLSEKMRTAPDGEIYHVISVGWGIMAEHGSMIKPDDRWKAVLYVRNTLQSQ</sequence>
<dbReference type="PANTHER" id="PTHR40394:SF2">
    <property type="entry name" value="QUINOL:CYTOCHROME C OXIDOREDUCTASE MEMBRANE PROTEIN"/>
    <property type="match status" value="1"/>
</dbReference>